<evidence type="ECO:0000313" key="3">
    <source>
        <dbReference type="Proteomes" id="UP000031364"/>
    </source>
</evidence>
<comment type="caution">
    <text evidence="2">The sequence shown here is derived from an EMBL/GenBank/DDBJ whole genome shotgun (WGS) entry which is preliminary data.</text>
</comment>
<dbReference type="EMBL" id="JNFP01000089">
    <property type="protein sequence ID" value="KIA59866.1"/>
    <property type="molecule type" value="Genomic_DNA"/>
</dbReference>
<feature type="chain" id="PRO_5045871507" description="DUF3761 domain-containing protein" evidence="1">
    <location>
        <begin position="27"/>
        <end position="94"/>
    </location>
</feature>
<dbReference type="Proteomes" id="UP000031364">
    <property type="component" value="Unassembled WGS sequence"/>
</dbReference>
<proteinExistence type="predicted"/>
<sequence>MPSKPLLGLFAAVVGLAALISAPASATPLLSAACPSGQYENVDNRCVPRPQQAATPPDGATARCKDGTYSFSQHRSGTCSGHKGVAEWLVNLPK</sequence>
<gene>
    <name evidence="2" type="ORF">FG87_40575</name>
</gene>
<dbReference type="RefSeq" id="WP_014982816.1">
    <property type="nucleotide sequence ID" value="NZ_BDCI01000003.1"/>
</dbReference>
<accession>A0ABR4Z3I0</accession>
<dbReference type="SUPFAM" id="SSF57184">
    <property type="entry name" value="Growth factor receptor domain"/>
    <property type="match status" value="1"/>
</dbReference>
<keyword evidence="3" id="KW-1185">Reference proteome</keyword>
<organism evidence="2 3">
    <name type="scientific">Nocardia vulneris</name>
    <dbReference type="NCBI Taxonomy" id="1141657"/>
    <lineage>
        <taxon>Bacteria</taxon>
        <taxon>Bacillati</taxon>
        <taxon>Actinomycetota</taxon>
        <taxon>Actinomycetes</taxon>
        <taxon>Mycobacteriales</taxon>
        <taxon>Nocardiaceae</taxon>
        <taxon>Nocardia</taxon>
    </lineage>
</organism>
<keyword evidence="1" id="KW-0732">Signal</keyword>
<name>A0ABR4Z3I0_9NOCA</name>
<protein>
    <recommendedName>
        <fullName evidence="4">DUF3761 domain-containing protein</fullName>
    </recommendedName>
</protein>
<dbReference type="Pfam" id="PF12587">
    <property type="entry name" value="DUF3761"/>
    <property type="match status" value="1"/>
</dbReference>
<dbReference type="InterPro" id="IPR022236">
    <property type="entry name" value="DUF3761"/>
</dbReference>
<reference evidence="2 3" key="1">
    <citation type="journal article" date="2014" name="Int. J. Syst. Evol. Microbiol.">
        <title>Nocardia vulneris sp. nov., isolated from wounds of human patients in North America.</title>
        <authorList>
            <person name="Lasker B.A."/>
            <person name="Bell M."/>
            <person name="Klenk H.P."/>
            <person name="Sproer C."/>
            <person name="Schumann C."/>
            <person name="Schumann P."/>
            <person name="Brown J.M."/>
        </authorList>
    </citation>
    <scope>NUCLEOTIDE SEQUENCE [LARGE SCALE GENOMIC DNA]</scope>
    <source>
        <strain evidence="2 3">W9851</strain>
    </source>
</reference>
<evidence type="ECO:0008006" key="4">
    <source>
        <dbReference type="Google" id="ProtNLM"/>
    </source>
</evidence>
<evidence type="ECO:0000313" key="2">
    <source>
        <dbReference type="EMBL" id="KIA59866.1"/>
    </source>
</evidence>
<feature type="signal peptide" evidence="1">
    <location>
        <begin position="1"/>
        <end position="26"/>
    </location>
</feature>
<evidence type="ECO:0000256" key="1">
    <source>
        <dbReference type="SAM" id="SignalP"/>
    </source>
</evidence>
<dbReference type="InterPro" id="IPR009030">
    <property type="entry name" value="Growth_fac_rcpt_cys_sf"/>
</dbReference>
<dbReference type="PROSITE" id="PS51257">
    <property type="entry name" value="PROKAR_LIPOPROTEIN"/>
    <property type="match status" value="1"/>
</dbReference>